<evidence type="ECO:0000256" key="4">
    <source>
        <dbReference type="SAM" id="Coils"/>
    </source>
</evidence>
<sequence>MIILCDRKFMASNVPSNVSKMAPEFCNVYVISKGRISSEQSVTIPVPNSPPRPLQIQSNPVPRPADARPMQNNAARAERTAFVPPNLTEDIKSPFNRGKASGRSYGDLSPTDSDITFVSYGRPTTESKCASPLASQESGVASLLSYSSSDRDNRSSFESQFSPSKSSDLGYTHASSSSSESAYMSWMRWKRDEEAEARAQADTKHVQHSTQRSSHSKTQGTKLWSQAMELHNWKNKELQRLGEGRLAGEATLVIIEREKANTKAAIEKAEAAQRIAELEAQKRKNAEMKALKEAKEKKKVLDVLAQSNVRYRKYTIEEIEATTDHFSISLKIREGGYGPVFKCFLDHTPVAVKVLRPDAAQGRSQFQQEVRKFFTIIHLENTITRLKS</sequence>
<dbReference type="Gene3D" id="3.30.200.20">
    <property type="entry name" value="Phosphorylase Kinase, domain 1"/>
    <property type="match status" value="1"/>
</dbReference>
<accession>A0AAV6LPW8</accession>
<feature type="coiled-coil region" evidence="4">
    <location>
        <begin position="252"/>
        <end position="298"/>
    </location>
</feature>
<evidence type="ECO:0000313" key="7">
    <source>
        <dbReference type="Proteomes" id="UP000823749"/>
    </source>
</evidence>
<dbReference type="EMBL" id="JACTNZ010000001">
    <property type="protein sequence ID" value="KAG5566764.1"/>
    <property type="molecule type" value="Genomic_DNA"/>
</dbReference>
<feature type="region of interest" description="Disordered" evidence="5">
    <location>
        <begin position="41"/>
        <end position="68"/>
    </location>
</feature>
<dbReference type="PANTHER" id="PTHR45647">
    <property type="entry name" value="OS02G0152300 PROTEIN"/>
    <property type="match status" value="1"/>
</dbReference>
<gene>
    <name evidence="6" type="ORF">RHGRI_002339</name>
</gene>
<dbReference type="PANTHER" id="PTHR45647:SF132">
    <property type="entry name" value="KINASE WITH ADENINE NUCLEOTIDE ALPHA HYDROLASES-LIKE DOMAIN-CONTAINING PROTEIN"/>
    <property type="match status" value="1"/>
</dbReference>
<evidence type="ECO:0000256" key="5">
    <source>
        <dbReference type="SAM" id="MobiDB-lite"/>
    </source>
</evidence>
<keyword evidence="7" id="KW-1185">Reference proteome</keyword>
<dbReference type="InterPro" id="IPR011009">
    <property type="entry name" value="Kinase-like_dom_sf"/>
</dbReference>
<evidence type="ECO:0000256" key="3">
    <source>
        <dbReference type="ARBA" id="ARBA00022786"/>
    </source>
</evidence>
<feature type="compositionally biased region" description="Polar residues" evidence="5">
    <location>
        <begin position="208"/>
        <end position="220"/>
    </location>
</feature>
<dbReference type="InterPro" id="IPR051348">
    <property type="entry name" value="U-box_ubiquitin_ligases"/>
</dbReference>
<protein>
    <recommendedName>
        <fullName evidence="2">RING-type E3 ubiquitin transferase</fullName>
        <ecNumber evidence="2">2.3.2.27</ecNumber>
    </recommendedName>
</protein>
<dbReference type="GO" id="GO:0061630">
    <property type="term" value="F:ubiquitin protein ligase activity"/>
    <property type="evidence" value="ECO:0007669"/>
    <property type="project" value="UniProtKB-EC"/>
</dbReference>
<dbReference type="SUPFAM" id="SSF56112">
    <property type="entry name" value="Protein kinase-like (PK-like)"/>
    <property type="match status" value="1"/>
</dbReference>
<reference evidence="6" key="1">
    <citation type="submission" date="2020-08" db="EMBL/GenBank/DDBJ databases">
        <title>Plant Genome Project.</title>
        <authorList>
            <person name="Zhang R.-G."/>
        </authorList>
    </citation>
    <scope>NUCLEOTIDE SEQUENCE</scope>
    <source>
        <strain evidence="6">WSP0</strain>
        <tissue evidence="6">Leaf</tissue>
    </source>
</reference>
<feature type="region of interest" description="Disordered" evidence="5">
    <location>
        <begin position="144"/>
        <end position="176"/>
    </location>
</feature>
<comment type="caution">
    <text evidence="6">The sequence shown here is derived from an EMBL/GenBank/DDBJ whole genome shotgun (WGS) entry which is preliminary data.</text>
</comment>
<proteinExistence type="predicted"/>
<feature type="compositionally biased region" description="Basic and acidic residues" evidence="5">
    <location>
        <begin position="196"/>
        <end position="205"/>
    </location>
</feature>
<evidence type="ECO:0000313" key="6">
    <source>
        <dbReference type="EMBL" id="KAG5566764.1"/>
    </source>
</evidence>
<keyword evidence="3" id="KW-0833">Ubl conjugation pathway</keyword>
<evidence type="ECO:0000256" key="1">
    <source>
        <dbReference type="ARBA" id="ARBA00000900"/>
    </source>
</evidence>
<feature type="compositionally biased region" description="Low complexity" evidence="5">
    <location>
        <begin position="156"/>
        <end position="167"/>
    </location>
</feature>
<dbReference type="Proteomes" id="UP000823749">
    <property type="component" value="Chromosome 1"/>
</dbReference>
<organism evidence="6 7">
    <name type="scientific">Rhododendron griersonianum</name>
    <dbReference type="NCBI Taxonomy" id="479676"/>
    <lineage>
        <taxon>Eukaryota</taxon>
        <taxon>Viridiplantae</taxon>
        <taxon>Streptophyta</taxon>
        <taxon>Embryophyta</taxon>
        <taxon>Tracheophyta</taxon>
        <taxon>Spermatophyta</taxon>
        <taxon>Magnoliopsida</taxon>
        <taxon>eudicotyledons</taxon>
        <taxon>Gunneridae</taxon>
        <taxon>Pentapetalae</taxon>
        <taxon>asterids</taxon>
        <taxon>Ericales</taxon>
        <taxon>Ericaceae</taxon>
        <taxon>Ericoideae</taxon>
        <taxon>Rhodoreae</taxon>
        <taxon>Rhododendron</taxon>
    </lineage>
</organism>
<dbReference type="EC" id="2.3.2.27" evidence="2"/>
<feature type="region of interest" description="Disordered" evidence="5">
    <location>
        <begin position="87"/>
        <end position="119"/>
    </location>
</feature>
<dbReference type="AlphaFoldDB" id="A0AAV6LPW8"/>
<feature type="compositionally biased region" description="Polar residues" evidence="5">
    <location>
        <begin position="110"/>
        <end position="119"/>
    </location>
</feature>
<evidence type="ECO:0000256" key="2">
    <source>
        <dbReference type="ARBA" id="ARBA00012483"/>
    </source>
</evidence>
<name>A0AAV6LPW8_9ERIC</name>
<keyword evidence="4" id="KW-0175">Coiled coil</keyword>
<feature type="region of interest" description="Disordered" evidence="5">
    <location>
        <begin position="196"/>
        <end position="220"/>
    </location>
</feature>
<comment type="catalytic activity">
    <reaction evidence="1">
        <text>S-ubiquitinyl-[E2 ubiquitin-conjugating enzyme]-L-cysteine + [acceptor protein]-L-lysine = [E2 ubiquitin-conjugating enzyme]-L-cysteine + N(6)-ubiquitinyl-[acceptor protein]-L-lysine.</text>
        <dbReference type="EC" id="2.3.2.27"/>
    </reaction>
</comment>